<evidence type="ECO:0000313" key="2">
    <source>
        <dbReference type="EMBL" id="KAJ2905253.1"/>
    </source>
</evidence>
<dbReference type="EMBL" id="JAKWBI020000035">
    <property type="protein sequence ID" value="KAJ2905253.1"/>
    <property type="molecule type" value="Genomic_DNA"/>
</dbReference>
<feature type="compositionally biased region" description="Basic and acidic residues" evidence="1">
    <location>
        <begin position="207"/>
        <end position="221"/>
    </location>
</feature>
<accession>A0AAD5WUN0</accession>
<reference evidence="2" key="1">
    <citation type="submission" date="2022-07" db="EMBL/GenBank/DDBJ databases">
        <title>Draft genome sequence of Zalerion maritima ATCC 34329, a (micro)plastics degrading marine fungus.</title>
        <authorList>
            <person name="Paco A."/>
            <person name="Goncalves M.F.M."/>
            <person name="Rocha-Santos T.A.P."/>
            <person name="Alves A."/>
        </authorList>
    </citation>
    <scope>NUCLEOTIDE SEQUENCE</scope>
    <source>
        <strain evidence="2">ATCC 34329</strain>
    </source>
</reference>
<keyword evidence="3" id="KW-1185">Reference proteome</keyword>
<sequence>MSSFDVSPYYIPPCARQGSGNSFSTVSFGSSDNSTSTSMSGSESFFSMDSNGTHLTTPSHPSFAGIDGGFQARTNRVLPCEFGMYSLCNRYFEDEDEWVIHHIKDHLKDKLPRTLRCPMCDDWVFSGPDKERSFWDRMRHWAGHYDPMEQMGPLRIDHFMAQHLVRRGMVSQQVMEVSEMSPEIYEPIAEGARPIGWQTPRAKKQSNIRDRVPVDQAAEDRRRRRQRT</sequence>
<comment type="caution">
    <text evidence="2">The sequence shown here is derived from an EMBL/GenBank/DDBJ whole genome shotgun (WGS) entry which is preliminary data.</text>
</comment>
<dbReference type="Proteomes" id="UP001201980">
    <property type="component" value="Unassembled WGS sequence"/>
</dbReference>
<proteinExistence type="predicted"/>
<name>A0AAD5WUN0_9PEZI</name>
<feature type="region of interest" description="Disordered" evidence="1">
    <location>
        <begin position="195"/>
        <end position="228"/>
    </location>
</feature>
<dbReference type="AlphaFoldDB" id="A0AAD5WUN0"/>
<evidence type="ECO:0000256" key="1">
    <source>
        <dbReference type="SAM" id="MobiDB-lite"/>
    </source>
</evidence>
<evidence type="ECO:0000313" key="3">
    <source>
        <dbReference type="Proteomes" id="UP001201980"/>
    </source>
</evidence>
<gene>
    <name evidence="2" type="ORF">MKZ38_005955</name>
</gene>
<protein>
    <submittedName>
        <fullName evidence="2">Uncharacterized protein</fullName>
    </submittedName>
</protein>
<organism evidence="2 3">
    <name type="scientific">Zalerion maritima</name>
    <dbReference type="NCBI Taxonomy" id="339359"/>
    <lineage>
        <taxon>Eukaryota</taxon>
        <taxon>Fungi</taxon>
        <taxon>Dikarya</taxon>
        <taxon>Ascomycota</taxon>
        <taxon>Pezizomycotina</taxon>
        <taxon>Sordariomycetes</taxon>
        <taxon>Lulworthiomycetidae</taxon>
        <taxon>Lulworthiales</taxon>
        <taxon>Lulworthiaceae</taxon>
        <taxon>Zalerion</taxon>
    </lineage>
</organism>